<sequence length="995" mass="112363">MAANAQLHSLLQTMQSRFATLHLRHDDLTVEHLAILFDPQQMPALQLQDQIMNAHYDVDDHTLMTAMQLQLAGQTPVPTGAINYYIRSWSIPVVTLGALLEFLSQQYEDLYTMDEVAPWIQFVNENQNQPTARFHMRDSRYLCCDRYVGMCTGPVRPIDRHLQDNRERPFGILGLFLQGLSTLDEAVFDAATVWVVGRAAWHQHPGDQRLVDVREQVLINFFGLDNLVNQQLGGLLPWYQPAAATLHAHAHDYPTSFATVFNNAGAPPNAVLAENIGVWMGRVEQVARDNARNTRLDEFPFTPAYRALVLRQATPLLTVNGYTLMATIGLDVTQDCLANATPFFSSGSYAGHVACTSISRMLGQPVSDTTIFTTFVDLFPWAGVVGTLDAGIQQLRDYLHLVCPLVCVSLSRTTTSVAMANFFHHVGLSSTLSFLDHVGLPQHTHYPTNQWVHDINNDAMPPSHATILIPHVHPGNQKHMSHSEALSRVMDLSWKVTLLVGELVVQHLQTSAGQQQDNGAIIHAVWPSIQPPTAAFYNDHLDPRLRLAYQALATAKADHQAFAQQRLTRVRNVTQVQQSFSETMRFASHRRIAQAGYATGAAFGAERHVQACMLWKTNHPDRHHHIAHHDRAAWMQWAMSLDEGASFYASSLRNTAFAMDSRHRNHNVLVRYAPAGAMDNTWMEDDGEVFAAHGRWNADMLTRLSPTHFSPANQQRRVMGRWQQVRPETLELGIYQHHPVVHNRAVYVSPSNPLRIYWRDGERNVDIHSNVPFSALQHFDEQHRTFTIQILSDGLGFTTPNGQPVLHNGSATVVPLLNMQAGGYGLEMMRMWRSERRRLGFDAPEPAMANVPRNQRRQCFKRNTRQATLDNFSMPIYPTDSIALLRQFLLQDRFANGGSFNTAPEDLVAFLSAEEREGRVQPLLSAFLDRHADHPCVSDWLMMCSNMAVHGPDLYRNVQFLRDNVSKRHIRRETNNGHIRTFQVISFGAPITERH</sequence>
<dbReference type="Proteomes" id="UP000242146">
    <property type="component" value="Unassembled WGS sequence"/>
</dbReference>
<protein>
    <submittedName>
        <fullName evidence="1">Uncharacterized protein</fullName>
    </submittedName>
</protein>
<keyword evidence="2" id="KW-1185">Reference proteome</keyword>
<evidence type="ECO:0000313" key="2">
    <source>
        <dbReference type="Proteomes" id="UP000242146"/>
    </source>
</evidence>
<accession>A0A1X2GRB9</accession>
<proteinExistence type="predicted"/>
<dbReference type="EMBL" id="MCGT01000005">
    <property type="protein sequence ID" value="ORX59687.1"/>
    <property type="molecule type" value="Genomic_DNA"/>
</dbReference>
<dbReference type="OrthoDB" id="2246311at2759"/>
<gene>
    <name evidence="1" type="ORF">DM01DRAFT_327191</name>
</gene>
<organism evidence="1 2">
    <name type="scientific">Hesseltinella vesiculosa</name>
    <dbReference type="NCBI Taxonomy" id="101127"/>
    <lineage>
        <taxon>Eukaryota</taxon>
        <taxon>Fungi</taxon>
        <taxon>Fungi incertae sedis</taxon>
        <taxon>Mucoromycota</taxon>
        <taxon>Mucoromycotina</taxon>
        <taxon>Mucoromycetes</taxon>
        <taxon>Mucorales</taxon>
        <taxon>Cunninghamellaceae</taxon>
        <taxon>Hesseltinella</taxon>
    </lineage>
</organism>
<reference evidence="1 2" key="1">
    <citation type="submission" date="2016-07" db="EMBL/GenBank/DDBJ databases">
        <title>Pervasive Adenine N6-methylation of Active Genes in Fungi.</title>
        <authorList>
            <consortium name="DOE Joint Genome Institute"/>
            <person name="Mondo S.J."/>
            <person name="Dannebaum R.O."/>
            <person name="Kuo R.C."/>
            <person name="Labutti K."/>
            <person name="Haridas S."/>
            <person name="Kuo A."/>
            <person name="Salamov A."/>
            <person name="Ahrendt S.R."/>
            <person name="Lipzen A."/>
            <person name="Sullivan W."/>
            <person name="Andreopoulos W.B."/>
            <person name="Clum A."/>
            <person name="Lindquist E."/>
            <person name="Daum C."/>
            <person name="Ramamoorthy G.K."/>
            <person name="Gryganskyi A."/>
            <person name="Culley D."/>
            <person name="Magnuson J.K."/>
            <person name="James T.Y."/>
            <person name="O'Malley M.A."/>
            <person name="Stajich J.E."/>
            <person name="Spatafora J.W."/>
            <person name="Visel A."/>
            <person name="Grigoriev I.V."/>
        </authorList>
    </citation>
    <scope>NUCLEOTIDE SEQUENCE [LARGE SCALE GENOMIC DNA]</scope>
    <source>
        <strain evidence="1 2">NRRL 3301</strain>
    </source>
</reference>
<dbReference type="STRING" id="101127.A0A1X2GRB9"/>
<name>A0A1X2GRB9_9FUNG</name>
<dbReference type="AlphaFoldDB" id="A0A1X2GRB9"/>
<comment type="caution">
    <text evidence="1">The sequence shown here is derived from an EMBL/GenBank/DDBJ whole genome shotgun (WGS) entry which is preliminary data.</text>
</comment>
<evidence type="ECO:0000313" key="1">
    <source>
        <dbReference type="EMBL" id="ORX59687.1"/>
    </source>
</evidence>